<dbReference type="EMBL" id="JACHMB010000001">
    <property type="protein sequence ID" value="MBB5773300.1"/>
    <property type="molecule type" value="Genomic_DNA"/>
</dbReference>
<evidence type="ECO:0000313" key="3">
    <source>
        <dbReference type="EMBL" id="MBB5773300.1"/>
    </source>
</evidence>
<evidence type="ECO:0000256" key="1">
    <source>
        <dbReference type="ARBA" id="ARBA00023002"/>
    </source>
</evidence>
<dbReference type="InterPro" id="IPR036661">
    <property type="entry name" value="Luciferase-like_sf"/>
</dbReference>
<dbReference type="Proteomes" id="UP000579153">
    <property type="component" value="Unassembled WGS sequence"/>
</dbReference>
<name>A0A7W9FXA9_9ACTN</name>
<dbReference type="Gene3D" id="3.20.20.30">
    <property type="entry name" value="Luciferase-like domain"/>
    <property type="match status" value="1"/>
</dbReference>
<keyword evidence="1" id="KW-0560">Oxidoreductase</keyword>
<evidence type="ECO:0000259" key="2">
    <source>
        <dbReference type="Pfam" id="PF00296"/>
    </source>
</evidence>
<dbReference type="SUPFAM" id="SSF51679">
    <property type="entry name" value="Bacterial luciferase-like"/>
    <property type="match status" value="1"/>
</dbReference>
<keyword evidence="4" id="KW-1185">Reference proteome</keyword>
<dbReference type="Pfam" id="PF00296">
    <property type="entry name" value="Bac_luciferase"/>
    <property type="match status" value="1"/>
</dbReference>
<organism evidence="3 4">
    <name type="scientific">Nonomuraea jabiensis</name>
    <dbReference type="NCBI Taxonomy" id="882448"/>
    <lineage>
        <taxon>Bacteria</taxon>
        <taxon>Bacillati</taxon>
        <taxon>Actinomycetota</taxon>
        <taxon>Actinomycetes</taxon>
        <taxon>Streptosporangiales</taxon>
        <taxon>Streptosporangiaceae</taxon>
        <taxon>Nonomuraea</taxon>
    </lineage>
</organism>
<reference evidence="3 4" key="1">
    <citation type="submission" date="2020-08" db="EMBL/GenBank/DDBJ databases">
        <title>Sequencing the genomes of 1000 actinobacteria strains.</title>
        <authorList>
            <person name="Klenk H.-P."/>
        </authorList>
    </citation>
    <scope>NUCLEOTIDE SEQUENCE [LARGE SCALE GENOMIC DNA]</scope>
    <source>
        <strain evidence="3 4">DSM 45507</strain>
    </source>
</reference>
<protein>
    <submittedName>
        <fullName evidence="3">Putative F420-dependent oxidoreductase</fullName>
    </submittedName>
</protein>
<dbReference type="RefSeq" id="WP_185067310.1">
    <property type="nucleotide sequence ID" value="NZ_JACHMB010000001.1"/>
</dbReference>
<dbReference type="GO" id="GO:0016705">
    <property type="term" value="F:oxidoreductase activity, acting on paired donors, with incorporation or reduction of molecular oxygen"/>
    <property type="evidence" value="ECO:0007669"/>
    <property type="project" value="InterPro"/>
</dbReference>
<evidence type="ECO:0000313" key="4">
    <source>
        <dbReference type="Proteomes" id="UP000579153"/>
    </source>
</evidence>
<gene>
    <name evidence="3" type="ORF">HD596_000056</name>
</gene>
<dbReference type="InterPro" id="IPR011251">
    <property type="entry name" value="Luciferase-like_dom"/>
</dbReference>
<proteinExistence type="predicted"/>
<sequence>MDIGRVGVWHPMISKAPAEEARRAAAEIESLGYGSLWVNEGMGSKEPLVMSAVLLAATRRIAVGTGIANLWVRDATAMAAGAAALGDAFPDRFLLGIGVSHAPLVTGRGHDYAKPLAAMRTYLAAMEQADQTLPVPSTPAPRILAALRPKMLELSRDLADGAHSYFVPPEHTAQARRILGPGPLLIPEQAVVLESDPARAREIARAHMSHYLTLTNYLNNLRTLGFTDEDVAGGGSDRLVDAIVAWGSADAITKRVHDHLDAGADHVVIQPLSPDTPDLAHALTQLTELAQPLGL</sequence>
<dbReference type="PANTHER" id="PTHR43244">
    <property type="match status" value="1"/>
</dbReference>
<comment type="caution">
    <text evidence="3">The sequence shown here is derived from an EMBL/GenBank/DDBJ whole genome shotgun (WGS) entry which is preliminary data.</text>
</comment>
<dbReference type="InterPro" id="IPR050564">
    <property type="entry name" value="F420-G6PD/mer"/>
</dbReference>
<dbReference type="InterPro" id="IPR019922">
    <property type="entry name" value="Lucif-like_OxRdatse_MSMEG_4141"/>
</dbReference>
<dbReference type="NCBIfam" id="TIGR03620">
    <property type="entry name" value="F420_MSMEG_4141"/>
    <property type="match status" value="1"/>
</dbReference>
<feature type="domain" description="Luciferase-like" evidence="2">
    <location>
        <begin position="16"/>
        <end position="266"/>
    </location>
</feature>
<dbReference type="AlphaFoldDB" id="A0A7W9FXA9"/>
<dbReference type="PANTHER" id="PTHR43244:SF1">
    <property type="entry name" value="5,10-METHYLENETETRAHYDROMETHANOPTERIN REDUCTASE"/>
    <property type="match status" value="1"/>
</dbReference>
<accession>A0A7W9FXA9</accession>